<evidence type="ECO:0000256" key="3">
    <source>
        <dbReference type="ARBA" id="ARBA00022741"/>
    </source>
</evidence>
<feature type="compositionally biased region" description="Polar residues" evidence="8">
    <location>
        <begin position="95"/>
        <end position="109"/>
    </location>
</feature>
<dbReference type="GO" id="GO:0005634">
    <property type="term" value="C:nucleus"/>
    <property type="evidence" value="ECO:0007669"/>
    <property type="project" value="UniProtKB-SubCell"/>
</dbReference>
<sequence length="1529" mass="171663">MSESLLKSPVLEKAKQTLAEAISHNSKGRKEIALPMFKNAKEGYEEYLRTDQPQPDYANHCIGIIHLCDDVISKLERDVDTPPLATDTILASPPGRSQPSSSTPSTICDEQQMGGQEFNILFYRAITNENAGDKNFKLFYFEQSLHEYGVAVTIFNECKAVLGESSSTNADIIPDLCHLVANKLSEVREKIANIKKMISANEQLSALEGTVQSIKEELKPFPEVKEAIQSLKMGLDTTQQQIYKLQNQTIPAHNFEPLQPIKESITFLKDELNQLKNHPVQVAGPGNSKNATPNFDKEMEDVYANSETSVRWTDVRGFKELKSSIYDTICLPRQFGCRGTPTSKTMLAKAVANELQYSYMSLKGSDIESDLVGQNLKRLRAAFRVAKRHAPCVLLFDEAETLFPGRKSTNQSSTKGLVTEFLQQINDLSVHNRINPEKEVIIVGVTNLPDEGTWRRLKCYFHVGLPTEADLKEIFLSVLPEYLNMEELAWETLLCNATGWTGADAETFSMMLEGVPLRKANSATHFRNYVGPGLHSTQEVQGWIPCSDRNPRGIKMTISDAPKDKLIEPRISLEDVCKLSKMLPKTLNSDNPDGGVAQCLEYAKAHSLNNSIIFKMNDGTFDLDEENQEARRRAANIKLSSVHSVEKMPFVIWSKHTCSLSFISLIMKANDSANQPKFRMFSQHSKKKKTASGSDQRIKKKTTQGDLAALVSKSPNNAEEDGDATGSGSQNLAKRGGFENLPQVKSLFETQYNYVGHKKSSDKFVATCKRCIEIGTSKLYLFDLTSFKPNGNRHYRLSHRDIAVEPTPNHTVKEFFSSTQAEFSKSDPIQSRFNSNLLDLVSIDGLPYSFVNGIGFRNLISDLNPRVSFPDRVTLARRLNSTVNKTVKPNIKKPLAKIQEHNVHVTTDIWTTKQGDGIIGIKCHYIEKTENPRSWNLVSKVLAAEEFNDRHTGENIKKNFTNCLNSLGIGHNKIGYLVTDGASNMVCGFRDWINEMEGSIQNDDSFVEEMGVETDSDIEERSDESDCSDEEEDEIPIFGVIDDSETEQDMHITLGEIFRFSCYAHRFQLVVKDVLAKGGRPKDVLDCANNIIKYFMRSSYWRKRLKKVLGKVLLKPAPTRWNYTFYILERLTQDNVYEEVCNLIREASTGPRKPKNLPPTPSMEVKEKMVEIRNLLKPICEATNLLQSDGVTSSLIYYAVVNTYDEIATTPTKLFTCMKSQLLDGLKSRFEGNLTDAVVVLSALLDPRQKLDVFKFKPASYGTRSLHTPSAATVKNIFETFYKPDKSTCSPTSTLNGGSGQDYTFKKLPQISTRTDEESDEVERYLQIPRQPNLDPLEFWAANELNFPALAKLAGIYLSIPASTGGIERVFSRLGSLGRARRSSLTPTSLQNILLHREYRLPILNEKLKQKNMSAKRQGNTNKQPSKRPRYGSKGRFRSSTPREVFAGGSVDGVPRRRVAAIPTPTQDQDPSAQDNVALLIDNDQSNHTHLFRQEAGHDEDGDCRPMVVQNQPSANNLFSRHLHEDSMV</sequence>
<dbReference type="Pfam" id="PF09336">
    <property type="entry name" value="Vps4_C"/>
    <property type="match status" value="1"/>
</dbReference>
<keyword evidence="5" id="KW-0862">Zinc</keyword>
<dbReference type="OrthoDB" id="29072at2759"/>
<comment type="subcellular location">
    <subcellularLocation>
        <location evidence="1">Nucleus</location>
    </subcellularLocation>
</comment>
<proteinExistence type="predicted"/>
<dbReference type="InterPro" id="IPR003593">
    <property type="entry name" value="AAA+_ATPase"/>
</dbReference>
<dbReference type="GO" id="GO:0005524">
    <property type="term" value="F:ATP binding"/>
    <property type="evidence" value="ECO:0007669"/>
    <property type="project" value="UniProtKB-KW"/>
</dbReference>
<dbReference type="SUPFAM" id="SSF52540">
    <property type="entry name" value="P-loop containing nucleoside triphosphate hydrolases"/>
    <property type="match status" value="1"/>
</dbReference>
<feature type="region of interest" description="Disordered" evidence="8">
    <location>
        <begin position="681"/>
        <end position="735"/>
    </location>
</feature>
<gene>
    <name evidence="10" type="ORF">Fcan01_11202</name>
</gene>
<dbReference type="GO" id="GO:0046983">
    <property type="term" value="F:protein dimerization activity"/>
    <property type="evidence" value="ECO:0007669"/>
    <property type="project" value="InterPro"/>
</dbReference>
<dbReference type="GO" id="GO:0016887">
    <property type="term" value="F:ATP hydrolysis activity"/>
    <property type="evidence" value="ECO:0007669"/>
    <property type="project" value="InterPro"/>
</dbReference>
<dbReference type="SMART" id="SM00382">
    <property type="entry name" value="AAA"/>
    <property type="match status" value="1"/>
</dbReference>
<keyword evidence="11" id="KW-1185">Reference proteome</keyword>
<keyword evidence="6" id="KW-0067">ATP-binding</keyword>
<dbReference type="GO" id="GO:0008270">
    <property type="term" value="F:zinc ion binding"/>
    <property type="evidence" value="ECO:0007669"/>
    <property type="project" value="UniProtKB-KW"/>
</dbReference>
<feature type="compositionally biased region" description="Basic residues" evidence="8">
    <location>
        <begin position="1425"/>
        <end position="1437"/>
    </location>
</feature>
<feature type="domain" description="AAA+ ATPase" evidence="9">
    <location>
        <begin position="338"/>
        <end position="467"/>
    </location>
</feature>
<keyword evidence="4" id="KW-0863">Zinc-finger</keyword>
<dbReference type="PANTHER" id="PTHR46481">
    <property type="entry name" value="ZINC FINGER BED DOMAIN-CONTAINING PROTEIN 4"/>
    <property type="match status" value="1"/>
</dbReference>
<dbReference type="Proteomes" id="UP000198287">
    <property type="component" value="Unassembled WGS sequence"/>
</dbReference>
<evidence type="ECO:0000256" key="1">
    <source>
        <dbReference type="ARBA" id="ARBA00004123"/>
    </source>
</evidence>
<keyword evidence="2" id="KW-0479">Metal-binding</keyword>
<evidence type="ECO:0000256" key="4">
    <source>
        <dbReference type="ARBA" id="ARBA00022771"/>
    </source>
</evidence>
<evidence type="ECO:0000256" key="6">
    <source>
        <dbReference type="ARBA" id="ARBA00022840"/>
    </source>
</evidence>
<dbReference type="Gene3D" id="3.40.50.300">
    <property type="entry name" value="P-loop containing nucleotide triphosphate hydrolases"/>
    <property type="match status" value="1"/>
</dbReference>
<reference evidence="10 11" key="1">
    <citation type="submission" date="2015-12" db="EMBL/GenBank/DDBJ databases">
        <title>The genome of Folsomia candida.</title>
        <authorList>
            <person name="Faddeeva A."/>
            <person name="Derks M.F."/>
            <person name="Anvar Y."/>
            <person name="Smit S."/>
            <person name="Van Straalen N."/>
            <person name="Roelofs D."/>
        </authorList>
    </citation>
    <scope>NUCLEOTIDE SEQUENCE [LARGE SCALE GENOMIC DNA]</scope>
    <source>
        <strain evidence="10 11">VU population</strain>
        <tissue evidence="10">Whole body</tissue>
    </source>
</reference>
<protein>
    <submittedName>
        <fullName evidence="10">Vacuolar protein sorting-associated protein 4A</fullName>
    </submittedName>
</protein>
<dbReference type="InterPro" id="IPR012337">
    <property type="entry name" value="RNaseH-like_sf"/>
</dbReference>
<dbReference type="InterPro" id="IPR008906">
    <property type="entry name" value="HATC_C_dom"/>
</dbReference>
<organism evidence="10 11">
    <name type="scientific">Folsomia candida</name>
    <name type="common">Springtail</name>
    <dbReference type="NCBI Taxonomy" id="158441"/>
    <lineage>
        <taxon>Eukaryota</taxon>
        <taxon>Metazoa</taxon>
        <taxon>Ecdysozoa</taxon>
        <taxon>Arthropoda</taxon>
        <taxon>Hexapoda</taxon>
        <taxon>Collembola</taxon>
        <taxon>Entomobryomorpha</taxon>
        <taxon>Isotomoidea</taxon>
        <taxon>Isotomidae</taxon>
        <taxon>Proisotominae</taxon>
        <taxon>Folsomia</taxon>
    </lineage>
</organism>
<evidence type="ECO:0000256" key="8">
    <source>
        <dbReference type="SAM" id="MobiDB-lite"/>
    </source>
</evidence>
<dbReference type="SUPFAM" id="SSF53098">
    <property type="entry name" value="Ribonuclease H-like"/>
    <property type="match status" value="1"/>
</dbReference>
<evidence type="ECO:0000256" key="7">
    <source>
        <dbReference type="ARBA" id="ARBA00023242"/>
    </source>
</evidence>
<dbReference type="InterPro" id="IPR052035">
    <property type="entry name" value="ZnF_BED_domain_contain"/>
</dbReference>
<dbReference type="SUPFAM" id="SSF140996">
    <property type="entry name" value="Hermes dimerisation domain"/>
    <property type="match status" value="1"/>
</dbReference>
<feature type="compositionally biased region" description="Polar residues" evidence="8">
    <location>
        <begin position="1411"/>
        <end position="1424"/>
    </location>
</feature>
<dbReference type="PANTHER" id="PTHR46481:SF10">
    <property type="entry name" value="ZINC FINGER BED DOMAIN-CONTAINING PROTEIN 39"/>
    <property type="match status" value="1"/>
</dbReference>
<evidence type="ECO:0000256" key="5">
    <source>
        <dbReference type="ARBA" id="ARBA00022833"/>
    </source>
</evidence>
<evidence type="ECO:0000313" key="11">
    <source>
        <dbReference type="Proteomes" id="UP000198287"/>
    </source>
</evidence>
<dbReference type="InterPro" id="IPR015415">
    <property type="entry name" value="Spast_Vps4_C"/>
</dbReference>
<dbReference type="Gene3D" id="1.10.8.60">
    <property type="match status" value="1"/>
</dbReference>
<evidence type="ECO:0000313" key="10">
    <source>
        <dbReference type="EMBL" id="OXA53633.1"/>
    </source>
</evidence>
<evidence type="ECO:0000256" key="2">
    <source>
        <dbReference type="ARBA" id="ARBA00022723"/>
    </source>
</evidence>
<feature type="region of interest" description="Disordered" evidence="8">
    <location>
        <begin position="83"/>
        <end position="109"/>
    </location>
</feature>
<dbReference type="InterPro" id="IPR027417">
    <property type="entry name" value="P-loop_NTPase"/>
</dbReference>
<dbReference type="EMBL" id="LNIX01000005">
    <property type="protein sequence ID" value="OXA53633.1"/>
    <property type="molecule type" value="Genomic_DNA"/>
</dbReference>
<keyword evidence="7" id="KW-0539">Nucleus</keyword>
<accession>A0A226E7M0</accession>
<keyword evidence="3" id="KW-0547">Nucleotide-binding</keyword>
<comment type="caution">
    <text evidence="10">The sequence shown here is derived from an EMBL/GenBank/DDBJ whole genome shotgun (WGS) entry which is preliminary data.</text>
</comment>
<dbReference type="CDD" id="cd19481">
    <property type="entry name" value="RecA-like_protease"/>
    <property type="match status" value="1"/>
</dbReference>
<evidence type="ECO:0000259" key="9">
    <source>
        <dbReference type="SMART" id="SM00382"/>
    </source>
</evidence>
<dbReference type="Pfam" id="PF05699">
    <property type="entry name" value="Dimer_Tnp_hAT"/>
    <property type="match status" value="1"/>
</dbReference>
<dbReference type="STRING" id="158441.A0A226E7M0"/>
<dbReference type="Pfam" id="PF00004">
    <property type="entry name" value="AAA"/>
    <property type="match status" value="1"/>
</dbReference>
<name>A0A226E7M0_FOLCA</name>
<dbReference type="InterPro" id="IPR003959">
    <property type="entry name" value="ATPase_AAA_core"/>
</dbReference>
<feature type="region of interest" description="Disordered" evidence="8">
    <location>
        <begin position="1410"/>
        <end position="1452"/>
    </location>
</feature>